<dbReference type="Gene3D" id="2.30.30.910">
    <property type="match status" value="1"/>
</dbReference>
<evidence type="ECO:0000259" key="8">
    <source>
        <dbReference type="Pfam" id="PF13861"/>
    </source>
</evidence>
<dbReference type="GO" id="GO:0044781">
    <property type="term" value="P:bacterial-type flagellum organization"/>
    <property type="evidence" value="ECO:0007669"/>
    <property type="project" value="UniProtKB-UniRule"/>
</dbReference>
<dbReference type="Pfam" id="PF13861">
    <property type="entry name" value="FLgD_tudor"/>
    <property type="match status" value="1"/>
</dbReference>
<dbReference type="AlphaFoldDB" id="A0A1C3RKI7"/>
<evidence type="ECO:0000256" key="4">
    <source>
        <dbReference type="ARBA" id="ARBA00024746"/>
    </source>
</evidence>
<evidence type="ECO:0000313" key="10">
    <source>
        <dbReference type="Proteomes" id="UP000231658"/>
    </source>
</evidence>
<reference evidence="9 10" key="1">
    <citation type="submission" date="2016-07" db="EMBL/GenBank/DDBJ databases">
        <authorList>
            <person name="Lefevre C.T."/>
        </authorList>
    </citation>
    <scope>NUCLEOTIDE SEQUENCE [LARGE SCALE GENOMIC DNA]</scope>
    <source>
        <strain evidence="9">PR1</strain>
    </source>
</reference>
<accession>A0A1C3RKI7</accession>
<dbReference type="EMBL" id="FLYE01000046">
    <property type="protein sequence ID" value="SCA57834.1"/>
    <property type="molecule type" value="Genomic_DNA"/>
</dbReference>
<organism evidence="9 10">
    <name type="scientific">Candidatus Terasakiella magnetica</name>
    <dbReference type="NCBI Taxonomy" id="1867952"/>
    <lineage>
        <taxon>Bacteria</taxon>
        <taxon>Pseudomonadati</taxon>
        <taxon>Pseudomonadota</taxon>
        <taxon>Alphaproteobacteria</taxon>
        <taxon>Rhodospirillales</taxon>
        <taxon>Terasakiellaceae</taxon>
        <taxon>Terasakiella</taxon>
    </lineage>
</organism>
<dbReference type="STRING" id="1867952.MTBPR1_70106"/>
<evidence type="ECO:0000256" key="5">
    <source>
        <dbReference type="RuleBase" id="RU362076"/>
    </source>
</evidence>
<evidence type="ECO:0000259" key="7">
    <source>
        <dbReference type="Pfam" id="PF13860"/>
    </source>
</evidence>
<proteinExistence type="inferred from homology"/>
<evidence type="ECO:0000256" key="2">
    <source>
        <dbReference type="ARBA" id="ARBA00016013"/>
    </source>
</evidence>
<comment type="similarity">
    <text evidence="1 5">Belongs to the FlgD family.</text>
</comment>
<dbReference type="InterPro" id="IPR025963">
    <property type="entry name" value="FLgD_Tudor"/>
</dbReference>
<dbReference type="Pfam" id="PF13860">
    <property type="entry name" value="FlgD_ig"/>
    <property type="match status" value="1"/>
</dbReference>
<gene>
    <name evidence="9" type="ORF">MTBPR1_70106</name>
</gene>
<dbReference type="RefSeq" id="WP_069189839.1">
    <property type="nucleotide sequence ID" value="NZ_FLYE01000046.1"/>
</dbReference>
<evidence type="ECO:0000256" key="1">
    <source>
        <dbReference type="ARBA" id="ARBA00010577"/>
    </source>
</evidence>
<dbReference type="InterPro" id="IPR005648">
    <property type="entry name" value="FlgD"/>
</dbReference>
<dbReference type="Gene3D" id="2.60.40.4070">
    <property type="match status" value="1"/>
</dbReference>
<feature type="compositionally biased region" description="Acidic residues" evidence="6">
    <location>
        <begin position="227"/>
        <end position="242"/>
    </location>
</feature>
<protein>
    <recommendedName>
        <fullName evidence="2 5">Basal-body rod modification protein FlgD</fullName>
    </recommendedName>
</protein>
<dbReference type="Proteomes" id="UP000231658">
    <property type="component" value="Unassembled WGS sequence"/>
</dbReference>
<keyword evidence="3 5" id="KW-1005">Bacterial flagellum biogenesis</keyword>
<feature type="region of interest" description="Disordered" evidence="6">
    <location>
        <begin position="222"/>
        <end position="242"/>
    </location>
</feature>
<name>A0A1C3RKI7_9PROT</name>
<dbReference type="OrthoDB" id="9785233at2"/>
<dbReference type="Pfam" id="PF03963">
    <property type="entry name" value="FlgD"/>
    <property type="match status" value="1"/>
</dbReference>
<feature type="domain" description="FlgD Tudor-like" evidence="8">
    <location>
        <begin position="83"/>
        <end position="214"/>
    </location>
</feature>
<evidence type="ECO:0000313" key="9">
    <source>
        <dbReference type="EMBL" id="SCA57834.1"/>
    </source>
</evidence>
<evidence type="ECO:0000256" key="6">
    <source>
        <dbReference type="SAM" id="MobiDB-lite"/>
    </source>
</evidence>
<dbReference type="InterPro" id="IPR025965">
    <property type="entry name" value="FlgD/Vpr_Ig-like"/>
</dbReference>
<evidence type="ECO:0000256" key="3">
    <source>
        <dbReference type="ARBA" id="ARBA00022795"/>
    </source>
</evidence>
<keyword evidence="10" id="KW-1185">Reference proteome</keyword>
<sequence length="242" mass="25665">MADAVSGIGAASTASAATQDAQKLADDLDDFMTLLTTQLQHQDPLDPMDATEFTSQLVQFASVEQQISQNSNLETLIRAQENSQLASVASYVGRFVEAESGSVQVYNGESEFNYVLHDSAEATLINIQDDTGRTVFSSEGQVSVGKHGVIWDGTDMQGNKVPDGMYKLTVSAMDGDGAPVDVTTTAIGKVTGVSYAGDEAALMLNNMEIGLSQVITLKEQAASLTDSTEDVTEEETTEETTS</sequence>
<feature type="domain" description="FlgD/Vpr Ig-like" evidence="7">
    <location>
        <begin position="109"/>
        <end position="176"/>
    </location>
</feature>
<comment type="function">
    <text evidence="4 5">Required for flagellar hook formation. May act as a scaffolding protein.</text>
</comment>